<reference evidence="2 3" key="1">
    <citation type="submission" date="2016-10" db="EMBL/GenBank/DDBJ databases">
        <authorList>
            <person name="de Groot N.N."/>
        </authorList>
    </citation>
    <scope>NUCLEOTIDE SEQUENCE [LARGE SCALE GENOMIC DNA]</scope>
    <source>
        <strain evidence="2 3">CPCC 201354</strain>
    </source>
</reference>
<sequence length="178" mass="19548">MAERPLVLVSVGTDHHPFERLMGWVERWLDARAGSVRCVVQHGTSRPPRGAECHDMLAHDELQTLMREADAVVCQGGPGGIMESRIAGRLPIVVPRTAALGEHVDDHQVRFTHVLATHGRIALAVTEPEFAAHLEKALADPEGYRAEHDESAAEATAVRFGELVRGVVARPRRGLLRR</sequence>
<dbReference type="STRING" id="504805.SAMN05421505_104203"/>
<dbReference type="AlphaFoldDB" id="A0A1G7UEV8"/>
<evidence type="ECO:0000259" key="1">
    <source>
        <dbReference type="Pfam" id="PF04101"/>
    </source>
</evidence>
<dbReference type="Gene3D" id="3.40.50.2000">
    <property type="entry name" value="Glycogen Phosphorylase B"/>
    <property type="match status" value="1"/>
</dbReference>
<dbReference type="GO" id="GO:0016758">
    <property type="term" value="F:hexosyltransferase activity"/>
    <property type="evidence" value="ECO:0007669"/>
    <property type="project" value="InterPro"/>
</dbReference>
<keyword evidence="2" id="KW-0808">Transferase</keyword>
<dbReference type="SUPFAM" id="SSF53756">
    <property type="entry name" value="UDP-Glycosyltransferase/glycogen phosphorylase"/>
    <property type="match status" value="1"/>
</dbReference>
<gene>
    <name evidence="2" type="ORF">SAMN05421505_104203</name>
</gene>
<accession>A0A1G7UEV8</accession>
<protein>
    <submittedName>
        <fullName evidence="2">UDP-N-acetylglucosamine transferase subunit ALG13</fullName>
    </submittedName>
</protein>
<dbReference type="RefSeq" id="WP_093169069.1">
    <property type="nucleotide sequence ID" value="NZ_FNCN01000004.1"/>
</dbReference>
<name>A0A1G7UEV8_9ACTN</name>
<dbReference type="InterPro" id="IPR007235">
    <property type="entry name" value="Glyco_trans_28_C"/>
</dbReference>
<organism evidence="2 3">
    <name type="scientific">Sinosporangium album</name>
    <dbReference type="NCBI Taxonomy" id="504805"/>
    <lineage>
        <taxon>Bacteria</taxon>
        <taxon>Bacillati</taxon>
        <taxon>Actinomycetota</taxon>
        <taxon>Actinomycetes</taxon>
        <taxon>Streptosporangiales</taxon>
        <taxon>Streptosporangiaceae</taxon>
        <taxon>Sinosporangium</taxon>
    </lineage>
</organism>
<dbReference type="Proteomes" id="UP000198923">
    <property type="component" value="Unassembled WGS sequence"/>
</dbReference>
<dbReference type="EMBL" id="FNCN01000004">
    <property type="protein sequence ID" value="SDG45310.1"/>
    <property type="molecule type" value="Genomic_DNA"/>
</dbReference>
<dbReference type="Pfam" id="PF04101">
    <property type="entry name" value="Glyco_tran_28_C"/>
    <property type="match status" value="1"/>
</dbReference>
<keyword evidence="3" id="KW-1185">Reference proteome</keyword>
<dbReference type="OrthoDB" id="555447at2"/>
<evidence type="ECO:0000313" key="3">
    <source>
        <dbReference type="Proteomes" id="UP000198923"/>
    </source>
</evidence>
<feature type="domain" description="Glycosyl transferase family 28 C-terminal" evidence="1">
    <location>
        <begin position="8"/>
        <end position="150"/>
    </location>
</feature>
<proteinExistence type="predicted"/>
<evidence type="ECO:0000313" key="2">
    <source>
        <dbReference type="EMBL" id="SDG45310.1"/>
    </source>
</evidence>